<evidence type="ECO:0000313" key="2">
    <source>
        <dbReference type="EMBL" id="ERI85317.1"/>
    </source>
</evidence>
<dbReference type="EMBL" id="AWSV01000096">
    <property type="protein sequence ID" value="ERI85317.1"/>
    <property type="molecule type" value="Genomic_DNA"/>
</dbReference>
<keyword evidence="1" id="KW-0472">Membrane</keyword>
<gene>
    <name evidence="2" type="ORF">HMPREF1981_01874</name>
</gene>
<accession>U2DUK8</accession>
<keyword evidence="1" id="KW-1133">Transmembrane helix</keyword>
<protein>
    <submittedName>
        <fullName evidence="2">Uncharacterized protein</fullName>
    </submittedName>
</protein>
<evidence type="ECO:0000313" key="3">
    <source>
        <dbReference type="Proteomes" id="UP000016496"/>
    </source>
</evidence>
<dbReference type="AlphaFoldDB" id="U2DUK8"/>
<name>U2DUK8_9BACE</name>
<keyword evidence="1" id="KW-0812">Transmembrane</keyword>
<dbReference type="HOGENOM" id="CLU_2614706_0_0_10"/>
<proteinExistence type="predicted"/>
<dbReference type="Proteomes" id="UP000016496">
    <property type="component" value="Unassembled WGS sequence"/>
</dbReference>
<reference evidence="2 3" key="1">
    <citation type="submission" date="2013-08" db="EMBL/GenBank/DDBJ databases">
        <authorList>
            <person name="Weinstock G."/>
            <person name="Sodergren E."/>
            <person name="Wylie T."/>
            <person name="Fulton L."/>
            <person name="Fulton R."/>
            <person name="Fronick C."/>
            <person name="O'Laughlin M."/>
            <person name="Godfrey J."/>
            <person name="Miner T."/>
            <person name="Herter B."/>
            <person name="Appelbaum E."/>
            <person name="Cordes M."/>
            <person name="Lek S."/>
            <person name="Wollam A."/>
            <person name="Pepin K.H."/>
            <person name="Palsikar V.B."/>
            <person name="Mitreva M."/>
            <person name="Wilson R.K."/>
        </authorList>
    </citation>
    <scope>NUCLEOTIDE SEQUENCE [LARGE SCALE GENOMIC DNA]</scope>
    <source>
        <strain evidence="2 3">F0041</strain>
    </source>
</reference>
<evidence type="ECO:0000256" key="1">
    <source>
        <dbReference type="SAM" id="Phobius"/>
    </source>
</evidence>
<comment type="caution">
    <text evidence="2">The sequence shown here is derived from an EMBL/GenBank/DDBJ whole genome shotgun (WGS) entry which is preliminary data.</text>
</comment>
<organism evidence="2 3">
    <name type="scientific">Bacteroides pyogenes F0041</name>
    <dbReference type="NCBI Taxonomy" id="1321819"/>
    <lineage>
        <taxon>Bacteria</taxon>
        <taxon>Pseudomonadati</taxon>
        <taxon>Bacteroidota</taxon>
        <taxon>Bacteroidia</taxon>
        <taxon>Bacteroidales</taxon>
        <taxon>Bacteroidaceae</taxon>
        <taxon>Bacteroides</taxon>
    </lineage>
</organism>
<feature type="transmembrane region" description="Helical" evidence="1">
    <location>
        <begin position="20"/>
        <end position="37"/>
    </location>
</feature>
<sequence length="78" mass="8276">MAVDAVVGGGDFVPLLLESGIRLGLYSVPLGMGYLLVGRRIESDLVEYYPEVEDAAGHYGIGGGSRAFRERIADANGF</sequence>